<organism evidence="6 10">
    <name type="scientific">Trichinella pseudospiralis</name>
    <name type="common">Parasitic roundworm</name>
    <dbReference type="NCBI Taxonomy" id="6337"/>
    <lineage>
        <taxon>Eukaryota</taxon>
        <taxon>Metazoa</taxon>
        <taxon>Ecdysozoa</taxon>
        <taxon>Nematoda</taxon>
        <taxon>Enoplea</taxon>
        <taxon>Dorylaimia</taxon>
        <taxon>Trichinellida</taxon>
        <taxon>Trichinellidae</taxon>
        <taxon>Trichinella</taxon>
    </lineage>
</organism>
<feature type="non-terminal residue" evidence="6">
    <location>
        <position position="1"/>
    </location>
</feature>
<dbReference type="EMBL" id="JYDR01000108">
    <property type="protein sequence ID" value="KRY68578.1"/>
    <property type="molecule type" value="Genomic_DNA"/>
</dbReference>
<dbReference type="PANTHER" id="PTHR24256">
    <property type="entry name" value="TRYPTASE-RELATED"/>
    <property type="match status" value="1"/>
</dbReference>
<dbReference type="AlphaFoldDB" id="A0A0V1FDQ2"/>
<keyword evidence="1" id="KW-1015">Disulfide bond</keyword>
<dbReference type="Pfam" id="PF00089">
    <property type="entry name" value="Trypsin"/>
    <property type="match status" value="1"/>
</dbReference>
<dbReference type="InterPro" id="IPR001254">
    <property type="entry name" value="Trypsin_dom"/>
</dbReference>
<dbReference type="SMART" id="SM00020">
    <property type="entry name" value="Tryp_SPc"/>
    <property type="match status" value="1"/>
</dbReference>
<evidence type="ECO:0000313" key="5">
    <source>
        <dbReference type="EMBL" id="KRY68578.1"/>
    </source>
</evidence>
<comment type="similarity">
    <text evidence="2">Belongs to the peptidase S1 family. CLIP subfamily.</text>
</comment>
<dbReference type="EMBL" id="JYDV01000059">
    <property type="protein sequence ID" value="KRZ37335.1"/>
    <property type="molecule type" value="Genomic_DNA"/>
</dbReference>
<dbReference type="OrthoDB" id="60866at2759"/>
<gene>
    <name evidence="6" type="primary">CTRB2</name>
    <name evidence="5" type="ORF">T4A_8702</name>
    <name evidence="7" type="ORF">T4C_4724</name>
    <name evidence="6" type="ORF">T4D_6087</name>
    <name evidence="4" type="ORF">T4E_11052</name>
</gene>
<comment type="caution">
    <text evidence="6">The sequence shown here is derived from an EMBL/GenBank/DDBJ whole genome shotgun (WGS) entry which is preliminary data.</text>
</comment>
<feature type="non-terminal residue" evidence="6">
    <location>
        <position position="329"/>
    </location>
</feature>
<dbReference type="InterPro" id="IPR051487">
    <property type="entry name" value="Ser/Thr_Proteases_Immune/Dev"/>
</dbReference>
<dbReference type="InterPro" id="IPR043504">
    <property type="entry name" value="Peptidase_S1_PA_chymotrypsin"/>
</dbReference>
<protein>
    <submittedName>
        <fullName evidence="6">Chymotrypsinogen B2</fullName>
    </submittedName>
</protein>
<dbReference type="InterPro" id="IPR009003">
    <property type="entry name" value="Peptidase_S1_PA"/>
</dbReference>
<dbReference type="Gene3D" id="2.40.10.10">
    <property type="entry name" value="Trypsin-like serine proteases"/>
    <property type="match status" value="1"/>
</dbReference>
<dbReference type="Proteomes" id="UP000054815">
    <property type="component" value="Unassembled WGS sequence"/>
</dbReference>
<reference evidence="8 9" key="1">
    <citation type="submission" date="2015-01" db="EMBL/GenBank/DDBJ databases">
        <title>Evolution of Trichinella species and genotypes.</title>
        <authorList>
            <person name="Korhonen P.K."/>
            <person name="Edoardo P."/>
            <person name="Giuseppe L.R."/>
            <person name="Gasser R.B."/>
        </authorList>
    </citation>
    <scope>NUCLEOTIDE SEQUENCE [LARGE SCALE GENOMIC DNA]</scope>
    <source>
        <strain evidence="5">ISS13</strain>
        <strain evidence="4">ISS141</strain>
        <strain evidence="7">ISS176</strain>
        <strain evidence="6">ISS470</strain>
    </source>
</reference>
<feature type="domain" description="Peptidase S1" evidence="3">
    <location>
        <begin position="60"/>
        <end position="327"/>
    </location>
</feature>
<evidence type="ECO:0000313" key="6">
    <source>
        <dbReference type="EMBL" id="KRY84160.1"/>
    </source>
</evidence>
<dbReference type="GO" id="GO:0006508">
    <property type="term" value="P:proteolysis"/>
    <property type="evidence" value="ECO:0007669"/>
    <property type="project" value="InterPro"/>
</dbReference>
<dbReference type="GO" id="GO:0004252">
    <property type="term" value="F:serine-type endopeptidase activity"/>
    <property type="evidence" value="ECO:0007669"/>
    <property type="project" value="InterPro"/>
</dbReference>
<dbReference type="SUPFAM" id="SSF50494">
    <property type="entry name" value="Trypsin-like serine proteases"/>
    <property type="match status" value="1"/>
</dbReference>
<keyword evidence="10" id="KW-1185">Reference proteome</keyword>
<dbReference type="Proteomes" id="UP000054632">
    <property type="component" value="Unassembled WGS sequence"/>
</dbReference>
<evidence type="ECO:0000313" key="8">
    <source>
        <dbReference type="Proteomes" id="UP000054632"/>
    </source>
</evidence>
<proteinExistence type="inferred from homology"/>
<evidence type="ECO:0000313" key="9">
    <source>
        <dbReference type="Proteomes" id="UP000054815"/>
    </source>
</evidence>
<evidence type="ECO:0000259" key="3">
    <source>
        <dbReference type="PROSITE" id="PS50240"/>
    </source>
</evidence>
<dbReference type="STRING" id="6337.A0A0V1FDQ2"/>
<evidence type="ECO:0000313" key="7">
    <source>
        <dbReference type="EMBL" id="KRZ37335.1"/>
    </source>
</evidence>
<sequence>LRCCANFCKILLNLKPAPVGLVRLTNTVKVAVLMLLKSAFCFFLFIETIKSAKRVTTNGVVNGGIGKSKVQCGTLNQWGAVEKAKPGAKHRNPFPWTVSILYLDGNYLRDLCVGSVIESNNPNSSDLILTGSACFEQINLERIYIFGGAKDLTDSYQADRQVGFVKSVFKLPIKKNLDLYQSNLAVVKLVKPFLYNAKLTPVCLPAANEPPLPAGTLCYLSGSTPPKGAIDQTMLRILSAEFCRKNVSFPFNPDVQICGEKLDPVYMLPIGGPVVCRKYNRYVQYAVFSFPAPLKSWKKDTPIKMKDFVGIMCTVTNQLQFIKNSIRAA</sequence>
<evidence type="ECO:0000256" key="2">
    <source>
        <dbReference type="ARBA" id="ARBA00024195"/>
    </source>
</evidence>
<evidence type="ECO:0000256" key="1">
    <source>
        <dbReference type="ARBA" id="ARBA00023157"/>
    </source>
</evidence>
<accession>A0A0V1FDQ2</accession>
<evidence type="ECO:0000313" key="10">
    <source>
        <dbReference type="Proteomes" id="UP000054995"/>
    </source>
</evidence>
<dbReference type="PROSITE" id="PS50240">
    <property type="entry name" value="TRYPSIN_DOM"/>
    <property type="match status" value="1"/>
</dbReference>
<dbReference type="EMBL" id="JYDU01000059">
    <property type="protein sequence ID" value="KRX95232.1"/>
    <property type="molecule type" value="Genomic_DNA"/>
</dbReference>
<name>A0A0V1FDQ2_TRIPS</name>
<dbReference type="Proteomes" id="UP000054995">
    <property type="component" value="Unassembled WGS sequence"/>
</dbReference>
<dbReference type="EMBL" id="JYDT01000121">
    <property type="protein sequence ID" value="KRY84160.1"/>
    <property type="molecule type" value="Genomic_DNA"/>
</dbReference>
<dbReference type="Proteomes" id="UP000054826">
    <property type="component" value="Unassembled WGS sequence"/>
</dbReference>
<evidence type="ECO:0000313" key="4">
    <source>
        <dbReference type="EMBL" id="KRX95232.1"/>
    </source>
</evidence>